<dbReference type="Gene3D" id="3.40.50.150">
    <property type="entry name" value="Vaccinia Virus protein VP39"/>
    <property type="match status" value="1"/>
</dbReference>
<comment type="caution">
    <text evidence="7">The sequence shown here is derived from an EMBL/GenBank/DDBJ whole genome shotgun (WGS) entry which is preliminary data.</text>
</comment>
<dbReference type="AlphaFoldDB" id="A0A9W4T0X6"/>
<dbReference type="SUPFAM" id="SSF46785">
    <property type="entry name" value="Winged helix' DNA-binding domain"/>
    <property type="match status" value="1"/>
</dbReference>
<reference evidence="7" key="1">
    <citation type="submission" date="2022-08" db="EMBL/GenBank/DDBJ databases">
        <authorList>
            <person name="Kallberg Y."/>
            <person name="Tangrot J."/>
            <person name="Rosling A."/>
        </authorList>
    </citation>
    <scope>NUCLEOTIDE SEQUENCE</scope>
    <source>
        <strain evidence="7">Wild A</strain>
    </source>
</reference>
<dbReference type="InterPro" id="IPR016461">
    <property type="entry name" value="COMT-like"/>
</dbReference>
<keyword evidence="8" id="KW-1185">Reference proteome</keyword>
<dbReference type="Gene3D" id="1.10.10.10">
    <property type="entry name" value="Winged helix-like DNA-binding domain superfamily/Winged helix DNA-binding domain"/>
    <property type="match status" value="1"/>
</dbReference>
<evidence type="ECO:0000313" key="8">
    <source>
        <dbReference type="Proteomes" id="UP001153678"/>
    </source>
</evidence>
<dbReference type="Pfam" id="PF00891">
    <property type="entry name" value="Methyltransf_2"/>
    <property type="match status" value="1"/>
</dbReference>
<dbReference type="InterPro" id="IPR012967">
    <property type="entry name" value="COMT_dimerisation"/>
</dbReference>
<dbReference type="Proteomes" id="UP001153678">
    <property type="component" value="Unassembled WGS sequence"/>
</dbReference>
<dbReference type="InterPro" id="IPR036388">
    <property type="entry name" value="WH-like_DNA-bd_sf"/>
</dbReference>
<dbReference type="OrthoDB" id="2329154at2759"/>
<dbReference type="InterPro" id="IPR001077">
    <property type="entry name" value="COMT_C"/>
</dbReference>
<feature type="domain" description="O-methyltransferase C-terminal" evidence="5">
    <location>
        <begin position="149"/>
        <end position="354"/>
    </location>
</feature>
<proteinExistence type="predicted"/>
<organism evidence="7 8">
    <name type="scientific">Funneliformis geosporum</name>
    <dbReference type="NCBI Taxonomy" id="1117311"/>
    <lineage>
        <taxon>Eukaryota</taxon>
        <taxon>Fungi</taxon>
        <taxon>Fungi incertae sedis</taxon>
        <taxon>Mucoromycota</taxon>
        <taxon>Glomeromycotina</taxon>
        <taxon>Glomeromycetes</taxon>
        <taxon>Glomerales</taxon>
        <taxon>Glomeraceae</taxon>
        <taxon>Funneliformis</taxon>
    </lineage>
</organism>
<dbReference type="PROSITE" id="PS51683">
    <property type="entry name" value="SAM_OMT_II"/>
    <property type="match status" value="1"/>
</dbReference>
<keyword evidence="2" id="KW-0808">Transferase</keyword>
<dbReference type="InterPro" id="IPR029063">
    <property type="entry name" value="SAM-dependent_MTases_sf"/>
</dbReference>
<evidence type="ECO:0000256" key="1">
    <source>
        <dbReference type="ARBA" id="ARBA00022603"/>
    </source>
</evidence>
<evidence type="ECO:0000256" key="3">
    <source>
        <dbReference type="ARBA" id="ARBA00022691"/>
    </source>
</evidence>
<dbReference type="PANTHER" id="PTHR43712">
    <property type="entry name" value="PUTATIVE (AFU_ORTHOLOGUE AFUA_4G14580)-RELATED"/>
    <property type="match status" value="1"/>
</dbReference>
<dbReference type="PANTHER" id="PTHR43712:SF2">
    <property type="entry name" value="O-METHYLTRANSFERASE CICE"/>
    <property type="match status" value="1"/>
</dbReference>
<dbReference type="EMBL" id="CAMKVN010004794">
    <property type="protein sequence ID" value="CAI2187738.1"/>
    <property type="molecule type" value="Genomic_DNA"/>
</dbReference>
<feature type="active site" description="Proton acceptor" evidence="4">
    <location>
        <position position="281"/>
    </location>
</feature>
<evidence type="ECO:0000259" key="6">
    <source>
        <dbReference type="Pfam" id="PF08100"/>
    </source>
</evidence>
<dbReference type="SUPFAM" id="SSF53335">
    <property type="entry name" value="S-adenosyl-L-methionine-dependent methyltransferases"/>
    <property type="match status" value="1"/>
</dbReference>
<name>A0A9W4T0X6_9GLOM</name>
<evidence type="ECO:0000313" key="7">
    <source>
        <dbReference type="EMBL" id="CAI2187738.1"/>
    </source>
</evidence>
<sequence>MLCCIRLLPNYLFSPQQLMSGIIYDYFVLNALFELANLRIADIIKEEGGKVSVKRLAELTDTNEKILGRLLRAVSTKGIFYHHGIGIYSNNRMSSVLRNDHPNSVLQIIEAEEFFKVANNIGAALEYPNNWDDIDGDLNNNEVKMEELVTPWMKTFGIDLWEYYSLPENKYKLEKFNQAMVYPNKFIGNGPFIDYDWGLNENSTVVDVGGGNGGTIVKLLSQYKKTKGIILDLDVVIEHTRKVLKENIHKELSDRVEFFPGSLFVDPPPKADVYYLKLILHDWSDTSAIKILKNLRSAISPSGPPTKLVLLEMIMDEPIRDNYLTQMDLSMLCTFLGKERTTQEFINILKKSGWKYVKSVNTRGYISVIEAG</sequence>
<dbReference type="Pfam" id="PF08100">
    <property type="entry name" value="Dimerisation"/>
    <property type="match status" value="1"/>
</dbReference>
<dbReference type="PIRSF" id="PIRSF005739">
    <property type="entry name" value="O-mtase"/>
    <property type="match status" value="1"/>
</dbReference>
<keyword evidence="3" id="KW-0949">S-adenosyl-L-methionine</keyword>
<evidence type="ECO:0000259" key="5">
    <source>
        <dbReference type="Pfam" id="PF00891"/>
    </source>
</evidence>
<keyword evidence="1" id="KW-0489">Methyltransferase</keyword>
<dbReference type="GO" id="GO:0032259">
    <property type="term" value="P:methylation"/>
    <property type="evidence" value="ECO:0007669"/>
    <property type="project" value="UniProtKB-KW"/>
</dbReference>
<gene>
    <name evidence="7" type="ORF">FWILDA_LOCUS13232</name>
</gene>
<evidence type="ECO:0000256" key="2">
    <source>
        <dbReference type="ARBA" id="ARBA00022679"/>
    </source>
</evidence>
<protein>
    <submittedName>
        <fullName evidence="7">13379_t:CDS:1</fullName>
    </submittedName>
</protein>
<feature type="domain" description="O-methyltransferase dimerisation" evidence="6">
    <location>
        <begin position="26"/>
        <end position="97"/>
    </location>
</feature>
<accession>A0A9W4T0X6</accession>
<dbReference type="InterPro" id="IPR036390">
    <property type="entry name" value="WH_DNA-bd_sf"/>
</dbReference>
<dbReference type="GO" id="GO:0008171">
    <property type="term" value="F:O-methyltransferase activity"/>
    <property type="evidence" value="ECO:0007669"/>
    <property type="project" value="InterPro"/>
</dbReference>
<dbReference type="GO" id="GO:0046983">
    <property type="term" value="F:protein dimerization activity"/>
    <property type="evidence" value="ECO:0007669"/>
    <property type="project" value="InterPro"/>
</dbReference>
<evidence type="ECO:0000256" key="4">
    <source>
        <dbReference type="PIRSR" id="PIRSR005739-1"/>
    </source>
</evidence>